<keyword evidence="2" id="KW-0812">Transmembrane</keyword>
<dbReference type="SUPFAM" id="SSF46565">
    <property type="entry name" value="Chaperone J-domain"/>
    <property type="match status" value="1"/>
</dbReference>
<keyword evidence="2" id="KW-1133">Transmembrane helix</keyword>
<feature type="region of interest" description="Disordered" evidence="1">
    <location>
        <begin position="111"/>
        <end position="131"/>
    </location>
</feature>
<dbReference type="SMART" id="SM00271">
    <property type="entry name" value="DnaJ"/>
    <property type="match status" value="1"/>
</dbReference>
<keyword evidence="2" id="KW-0472">Membrane</keyword>
<proteinExistence type="predicted"/>
<dbReference type="PANTHER" id="PTHR43908">
    <property type="entry name" value="AT29763P-RELATED"/>
    <property type="match status" value="1"/>
</dbReference>
<feature type="domain" description="J" evidence="3">
    <location>
        <begin position="24"/>
        <end position="104"/>
    </location>
</feature>
<dbReference type="PROSITE" id="PS50076">
    <property type="entry name" value="DNAJ_2"/>
    <property type="match status" value="1"/>
</dbReference>
<reference evidence="4" key="1">
    <citation type="submission" date="2021-01" db="EMBL/GenBank/DDBJ databases">
        <authorList>
            <person name="Corre E."/>
            <person name="Pelletier E."/>
            <person name="Niang G."/>
            <person name="Scheremetjew M."/>
            <person name="Finn R."/>
            <person name="Kale V."/>
            <person name="Holt S."/>
            <person name="Cochrane G."/>
            <person name="Meng A."/>
            <person name="Brown T."/>
            <person name="Cohen L."/>
        </authorList>
    </citation>
    <scope>NUCLEOTIDE SEQUENCE</scope>
    <source>
        <strain evidence="4">CCMP127</strain>
    </source>
</reference>
<feature type="transmembrane region" description="Helical" evidence="2">
    <location>
        <begin position="171"/>
        <end position="188"/>
    </location>
</feature>
<name>A0A7S3L4T8_9STRA</name>
<evidence type="ECO:0000256" key="1">
    <source>
        <dbReference type="SAM" id="MobiDB-lite"/>
    </source>
</evidence>
<dbReference type="AlphaFoldDB" id="A0A7S3L4T8"/>
<evidence type="ECO:0000259" key="3">
    <source>
        <dbReference type="PROSITE" id="PS50076"/>
    </source>
</evidence>
<evidence type="ECO:0000313" key="4">
    <source>
        <dbReference type="EMBL" id="CAE0411562.1"/>
    </source>
</evidence>
<feature type="transmembrane region" description="Helical" evidence="2">
    <location>
        <begin position="144"/>
        <end position="165"/>
    </location>
</feature>
<gene>
    <name evidence="4" type="ORF">ACOF00016_LOCUS8876</name>
</gene>
<dbReference type="CDD" id="cd06257">
    <property type="entry name" value="DnaJ"/>
    <property type="match status" value="1"/>
</dbReference>
<feature type="transmembrane region" description="Helical" evidence="2">
    <location>
        <begin position="233"/>
        <end position="253"/>
    </location>
</feature>
<accession>A0A7S3L4T8</accession>
<protein>
    <recommendedName>
        <fullName evidence="3">J domain-containing protein</fullName>
    </recommendedName>
</protein>
<feature type="transmembrane region" description="Helical" evidence="2">
    <location>
        <begin position="284"/>
        <end position="309"/>
    </location>
</feature>
<organism evidence="4">
    <name type="scientific">Amphora coffeiformis</name>
    <dbReference type="NCBI Taxonomy" id="265554"/>
    <lineage>
        <taxon>Eukaryota</taxon>
        <taxon>Sar</taxon>
        <taxon>Stramenopiles</taxon>
        <taxon>Ochrophyta</taxon>
        <taxon>Bacillariophyta</taxon>
        <taxon>Bacillariophyceae</taxon>
        <taxon>Bacillariophycidae</taxon>
        <taxon>Thalassiophysales</taxon>
        <taxon>Catenulaceae</taxon>
        <taxon>Amphora</taxon>
    </lineage>
</organism>
<feature type="transmembrane region" description="Helical" evidence="2">
    <location>
        <begin position="260"/>
        <end position="278"/>
    </location>
</feature>
<evidence type="ECO:0000256" key="2">
    <source>
        <dbReference type="SAM" id="Phobius"/>
    </source>
</evidence>
<dbReference type="Pfam" id="PF00226">
    <property type="entry name" value="DnaJ"/>
    <property type="match status" value="1"/>
</dbReference>
<dbReference type="InterPro" id="IPR036869">
    <property type="entry name" value="J_dom_sf"/>
</dbReference>
<dbReference type="Gene3D" id="1.10.287.110">
    <property type="entry name" value="DnaJ domain"/>
    <property type="match status" value="1"/>
</dbReference>
<dbReference type="InterPro" id="IPR001623">
    <property type="entry name" value="DnaJ_domain"/>
</dbReference>
<dbReference type="EMBL" id="HBIM01010618">
    <property type="protein sequence ID" value="CAE0411562.1"/>
    <property type="molecule type" value="Transcribed_RNA"/>
</dbReference>
<dbReference type="InterPro" id="IPR051100">
    <property type="entry name" value="DnaJ_subfamily_B/C"/>
</dbReference>
<sequence length="343" mass="38161">MSDVTSDDSFEQKDALIELLSPDGYYRYLGLDKSTVVTAAAPESAGLTQKVGEIDEDAVKKAYRKLSRKHHPDKGGDAETFKALSRAYRVLLNRNLREQYDILGIDLDDDATNNDDGKPADEDGEGDATPSTAQGIVQDIASMILTGIIQLAVRTAMLGVVSVFLVRYRLAFYPMLLFLGYLAIQIATKANLRGGSVYESNGHPTQMKDMLSPLSIAVGLILMHSGRSETYDWSWVFWMGETLVIVLFTLNSIEHIPRNAIAIGLLSVSAGLLALWFRGRFWNYTLVIAFIAFMALFVALAFPVMELVLEAVLNEKLKKVGEKIRSHHRQMEAYYGKKLENNK</sequence>